<dbReference type="AlphaFoldDB" id="A0AAD7ADR7"/>
<comment type="caution">
    <text evidence="2">The sequence shown here is derived from an EMBL/GenBank/DDBJ whole genome shotgun (WGS) entry which is preliminary data.</text>
</comment>
<sequence length="924" mass="102242">MQAFALDIVFLLLVLSSLWLFCLHIIVCGIDMAASDCKESEQQWKHWFIIHRVKGIELDFAAIKYPSDDSPGRRLIKSSCAKPSLHYILHYCSCQPEASVVVGAEGSLVTFGISIIASEPTQQQRQPKPESKGRVPEVTRQQDKEEVELARKIRSEQPRDQRGRYKSPANTLETISDEPSPITTPFSLSASSSNQSSQLFDNNRDLNTPPTSLFVPTVQKTPTPPPVQQQQQKKKMVNAEIVPMFSGDPETAADPNAVNPSTFIKKFRSHIRDLAVASDADRIDALLDYLDLKWYKDLKEWERELMGMKLKVEELDTTVQVVQLAWVSGTFSCSTSGNTLRDCQAANKMLAQMSQAALNTLKAPANPPAANPFGQGGGSGNLFGQGSATELSEEGLAKLRVITEKLGRSLLRHDAPGCVEYQRCVTVWESTYAGTRPRLVTTGYPLAPGMLAPGSGECFFVWEDHHPEAPKQHLRVAPVPVNAVADWMDFGDVEEGDFRAQQSTRQSGPVDGPGYPLVQSTNVFLDSEIEIVDLYEVGTGQKGKCEPFIHWVSMHRPQGEWVWVRGLFDGRAMANAMDKKVWERNHECLGGGGRLWKKLRMASGQVMESGATWEGTVEVEGVQAHTVFKVFDSSGGWEFLFGKPLQTVFTAIHDYKQDTVDIEAEGKWATLTNQRGDLWWKKFKPPGVNGTCTAPTGAVSFADAPARRVHFTKRIDREDFDKQHVLETIEEDSEGEVEEAEAMVEEVEDREDTPSSPKTEIHVRPEDAWPYTHTNSGGAHTPARGVLRHSLPLRENSADRHLPDASEEGVEEGLSTWWAGAESQAGNGEEARKSSACGNSVGSVQPPRGECKTVTAKKHRQLTVQMWKRSTQIRGNGEQRGEVTEAKKSVNCGRTEPSRKNARDLSGGQRDPRQGSTSRTGSSH</sequence>
<feature type="region of interest" description="Disordered" evidence="1">
    <location>
        <begin position="794"/>
        <end position="813"/>
    </location>
</feature>
<feature type="compositionally biased region" description="Polar residues" evidence="1">
    <location>
        <begin position="862"/>
        <end position="874"/>
    </location>
</feature>
<name>A0AAD7ADR7_9AGAR</name>
<gene>
    <name evidence="2" type="ORF">DFH08DRAFT_803224</name>
</gene>
<evidence type="ECO:0000313" key="3">
    <source>
        <dbReference type="Proteomes" id="UP001218218"/>
    </source>
</evidence>
<feature type="region of interest" description="Disordered" evidence="1">
    <location>
        <begin position="120"/>
        <end position="200"/>
    </location>
</feature>
<accession>A0AAD7ADR7</accession>
<feature type="compositionally biased region" description="Acidic residues" evidence="1">
    <location>
        <begin position="730"/>
        <end position="751"/>
    </location>
</feature>
<dbReference type="Proteomes" id="UP001218218">
    <property type="component" value="Unassembled WGS sequence"/>
</dbReference>
<feature type="region of interest" description="Disordered" evidence="1">
    <location>
        <begin position="730"/>
        <end position="761"/>
    </location>
</feature>
<evidence type="ECO:0000256" key="1">
    <source>
        <dbReference type="SAM" id="MobiDB-lite"/>
    </source>
</evidence>
<proteinExistence type="predicted"/>
<dbReference type="EMBL" id="JARIHO010000009">
    <property type="protein sequence ID" value="KAJ7355177.1"/>
    <property type="molecule type" value="Genomic_DNA"/>
</dbReference>
<keyword evidence="3" id="KW-1185">Reference proteome</keyword>
<feature type="compositionally biased region" description="Basic and acidic residues" evidence="1">
    <location>
        <begin position="127"/>
        <end position="163"/>
    </location>
</feature>
<organism evidence="2 3">
    <name type="scientific">Mycena albidolilacea</name>
    <dbReference type="NCBI Taxonomy" id="1033008"/>
    <lineage>
        <taxon>Eukaryota</taxon>
        <taxon>Fungi</taxon>
        <taxon>Dikarya</taxon>
        <taxon>Basidiomycota</taxon>
        <taxon>Agaricomycotina</taxon>
        <taxon>Agaricomycetes</taxon>
        <taxon>Agaricomycetidae</taxon>
        <taxon>Agaricales</taxon>
        <taxon>Marasmiineae</taxon>
        <taxon>Mycenaceae</taxon>
        <taxon>Mycena</taxon>
    </lineage>
</organism>
<feature type="region of interest" description="Disordered" evidence="1">
    <location>
        <begin position="823"/>
        <end position="924"/>
    </location>
</feature>
<feature type="compositionally biased region" description="Polar residues" evidence="1">
    <location>
        <begin position="914"/>
        <end position="924"/>
    </location>
</feature>
<reference evidence="2" key="1">
    <citation type="submission" date="2023-03" db="EMBL/GenBank/DDBJ databases">
        <title>Massive genome expansion in bonnet fungi (Mycena s.s.) driven by repeated elements and novel gene families across ecological guilds.</title>
        <authorList>
            <consortium name="Lawrence Berkeley National Laboratory"/>
            <person name="Harder C.B."/>
            <person name="Miyauchi S."/>
            <person name="Viragh M."/>
            <person name="Kuo A."/>
            <person name="Thoen E."/>
            <person name="Andreopoulos B."/>
            <person name="Lu D."/>
            <person name="Skrede I."/>
            <person name="Drula E."/>
            <person name="Henrissat B."/>
            <person name="Morin E."/>
            <person name="Kohler A."/>
            <person name="Barry K."/>
            <person name="LaButti K."/>
            <person name="Morin E."/>
            <person name="Salamov A."/>
            <person name="Lipzen A."/>
            <person name="Mereny Z."/>
            <person name="Hegedus B."/>
            <person name="Baldrian P."/>
            <person name="Stursova M."/>
            <person name="Weitz H."/>
            <person name="Taylor A."/>
            <person name="Grigoriev I.V."/>
            <person name="Nagy L.G."/>
            <person name="Martin F."/>
            <person name="Kauserud H."/>
        </authorList>
    </citation>
    <scope>NUCLEOTIDE SEQUENCE</scope>
    <source>
        <strain evidence="2">CBHHK002</strain>
    </source>
</reference>
<evidence type="ECO:0000313" key="2">
    <source>
        <dbReference type="EMBL" id="KAJ7355177.1"/>
    </source>
</evidence>
<protein>
    <submittedName>
        <fullName evidence="2">Uncharacterized protein</fullName>
    </submittedName>
</protein>
<feature type="compositionally biased region" description="Basic and acidic residues" evidence="1">
    <location>
        <begin position="877"/>
        <end position="888"/>
    </location>
</feature>
<feature type="compositionally biased region" description="Low complexity" evidence="1">
    <location>
        <begin position="187"/>
        <end position="199"/>
    </location>
</feature>